<dbReference type="EMBL" id="UYYB01095251">
    <property type="protein sequence ID" value="VDM75370.1"/>
    <property type="molecule type" value="Genomic_DNA"/>
</dbReference>
<feature type="region of interest" description="Disordered" evidence="1">
    <location>
        <begin position="149"/>
        <end position="170"/>
    </location>
</feature>
<dbReference type="OrthoDB" id="5842234at2759"/>
<dbReference type="InterPro" id="IPR036691">
    <property type="entry name" value="Endo/exonu/phosph_ase_sf"/>
</dbReference>
<keyword evidence="3" id="KW-1185">Reference proteome</keyword>
<sequence length="170" mass="18495">MTSLGFLRLRPLHQKTITVISCYSPTLAVDDSELDAFYEDLEEVIRIESFYNFVVGDFNAKIEIPEEGSIGSKFSGLGNENGEESTEAGAGCITPRATGSHHQLQNNFARRSSKEQSILFKAAQGRKSKEIIKAAPGPDHVSADLLRTSPTRDACGTPNVLPSKGRNPEV</sequence>
<accession>A0A3P7IQD3</accession>
<evidence type="ECO:0000313" key="2">
    <source>
        <dbReference type="EMBL" id="VDM75370.1"/>
    </source>
</evidence>
<gene>
    <name evidence="2" type="ORF">SVUK_LOCUS10368</name>
</gene>
<evidence type="ECO:0000256" key="1">
    <source>
        <dbReference type="SAM" id="MobiDB-lite"/>
    </source>
</evidence>
<dbReference type="Gene3D" id="3.60.10.10">
    <property type="entry name" value="Endonuclease/exonuclease/phosphatase"/>
    <property type="match status" value="1"/>
</dbReference>
<organism evidence="2 3">
    <name type="scientific">Strongylus vulgaris</name>
    <name type="common">Blood worm</name>
    <dbReference type="NCBI Taxonomy" id="40348"/>
    <lineage>
        <taxon>Eukaryota</taxon>
        <taxon>Metazoa</taxon>
        <taxon>Ecdysozoa</taxon>
        <taxon>Nematoda</taxon>
        <taxon>Chromadorea</taxon>
        <taxon>Rhabditida</taxon>
        <taxon>Rhabditina</taxon>
        <taxon>Rhabditomorpha</taxon>
        <taxon>Strongyloidea</taxon>
        <taxon>Strongylidae</taxon>
        <taxon>Strongylus</taxon>
    </lineage>
</organism>
<protein>
    <recommendedName>
        <fullName evidence="4">Endonuclease/exonuclease/phosphatase domain-containing protein</fullName>
    </recommendedName>
</protein>
<proteinExistence type="predicted"/>
<evidence type="ECO:0008006" key="4">
    <source>
        <dbReference type="Google" id="ProtNLM"/>
    </source>
</evidence>
<dbReference type="Proteomes" id="UP000270094">
    <property type="component" value="Unassembled WGS sequence"/>
</dbReference>
<name>A0A3P7IQD3_STRVU</name>
<reference evidence="2 3" key="1">
    <citation type="submission" date="2018-11" db="EMBL/GenBank/DDBJ databases">
        <authorList>
            <consortium name="Pathogen Informatics"/>
        </authorList>
    </citation>
    <scope>NUCLEOTIDE SEQUENCE [LARGE SCALE GENOMIC DNA]</scope>
</reference>
<dbReference type="AlphaFoldDB" id="A0A3P7IQD3"/>
<evidence type="ECO:0000313" key="3">
    <source>
        <dbReference type="Proteomes" id="UP000270094"/>
    </source>
</evidence>